<feature type="region of interest" description="Disordered" evidence="1">
    <location>
        <begin position="60"/>
        <end position="87"/>
    </location>
</feature>
<evidence type="ECO:0000256" key="1">
    <source>
        <dbReference type="SAM" id="MobiDB-lite"/>
    </source>
</evidence>
<dbReference type="EMBL" id="MU856997">
    <property type="protein sequence ID" value="KAK4151858.1"/>
    <property type="molecule type" value="Genomic_DNA"/>
</dbReference>
<evidence type="ECO:0000313" key="2">
    <source>
        <dbReference type="EMBL" id="KAK4151858.1"/>
    </source>
</evidence>
<feature type="region of interest" description="Disordered" evidence="1">
    <location>
        <begin position="1"/>
        <end position="35"/>
    </location>
</feature>
<accession>A0AAN6VHX3</accession>
<organism evidence="2 3">
    <name type="scientific">Chaetomidium leptoderma</name>
    <dbReference type="NCBI Taxonomy" id="669021"/>
    <lineage>
        <taxon>Eukaryota</taxon>
        <taxon>Fungi</taxon>
        <taxon>Dikarya</taxon>
        <taxon>Ascomycota</taxon>
        <taxon>Pezizomycotina</taxon>
        <taxon>Sordariomycetes</taxon>
        <taxon>Sordariomycetidae</taxon>
        <taxon>Sordariales</taxon>
        <taxon>Chaetomiaceae</taxon>
        <taxon>Chaetomidium</taxon>
    </lineage>
</organism>
<sequence>MANEALKKTSKGEKPASHETIPDGGQSGPTPPKKSLYQRYVDAKRGRNVQISDADLLKYTGKTKEELNEWSKDRPGVGKNQPAGKLAMGPAVGLGGLEVADGYGGWGPSAEAELNFPPKPRQDKKMQDEEDEGV</sequence>
<dbReference type="AlphaFoldDB" id="A0AAN6VHX3"/>
<feature type="compositionally biased region" description="Basic and acidic residues" evidence="1">
    <location>
        <begin position="62"/>
        <end position="76"/>
    </location>
</feature>
<keyword evidence="3" id="KW-1185">Reference proteome</keyword>
<reference evidence="2" key="1">
    <citation type="journal article" date="2023" name="Mol. Phylogenet. Evol.">
        <title>Genome-scale phylogeny and comparative genomics of the fungal order Sordariales.</title>
        <authorList>
            <person name="Hensen N."/>
            <person name="Bonometti L."/>
            <person name="Westerberg I."/>
            <person name="Brannstrom I.O."/>
            <person name="Guillou S."/>
            <person name="Cros-Aarteil S."/>
            <person name="Calhoun S."/>
            <person name="Haridas S."/>
            <person name="Kuo A."/>
            <person name="Mondo S."/>
            <person name="Pangilinan J."/>
            <person name="Riley R."/>
            <person name="LaButti K."/>
            <person name="Andreopoulos B."/>
            <person name="Lipzen A."/>
            <person name="Chen C."/>
            <person name="Yan M."/>
            <person name="Daum C."/>
            <person name="Ng V."/>
            <person name="Clum A."/>
            <person name="Steindorff A."/>
            <person name="Ohm R.A."/>
            <person name="Martin F."/>
            <person name="Silar P."/>
            <person name="Natvig D.O."/>
            <person name="Lalanne C."/>
            <person name="Gautier V."/>
            <person name="Ament-Velasquez S.L."/>
            <person name="Kruys A."/>
            <person name="Hutchinson M.I."/>
            <person name="Powell A.J."/>
            <person name="Barry K."/>
            <person name="Miller A.N."/>
            <person name="Grigoriev I.V."/>
            <person name="Debuchy R."/>
            <person name="Gladieux P."/>
            <person name="Hiltunen Thoren M."/>
            <person name="Johannesson H."/>
        </authorList>
    </citation>
    <scope>NUCLEOTIDE SEQUENCE</scope>
    <source>
        <strain evidence="2">CBS 538.74</strain>
    </source>
</reference>
<comment type="caution">
    <text evidence="2">The sequence shown here is derived from an EMBL/GenBank/DDBJ whole genome shotgun (WGS) entry which is preliminary data.</text>
</comment>
<feature type="region of interest" description="Disordered" evidence="1">
    <location>
        <begin position="102"/>
        <end position="134"/>
    </location>
</feature>
<feature type="compositionally biased region" description="Basic and acidic residues" evidence="1">
    <location>
        <begin position="1"/>
        <end position="21"/>
    </location>
</feature>
<name>A0AAN6VHX3_9PEZI</name>
<gene>
    <name evidence="2" type="ORF">C8A00DRAFT_16771</name>
</gene>
<protein>
    <submittedName>
        <fullName evidence="2">Uncharacterized protein</fullName>
    </submittedName>
</protein>
<dbReference type="Proteomes" id="UP001302745">
    <property type="component" value="Unassembled WGS sequence"/>
</dbReference>
<evidence type="ECO:0000313" key="3">
    <source>
        <dbReference type="Proteomes" id="UP001302745"/>
    </source>
</evidence>
<proteinExistence type="predicted"/>
<reference evidence="2" key="2">
    <citation type="submission" date="2023-05" db="EMBL/GenBank/DDBJ databases">
        <authorList>
            <consortium name="Lawrence Berkeley National Laboratory"/>
            <person name="Steindorff A."/>
            <person name="Hensen N."/>
            <person name="Bonometti L."/>
            <person name="Westerberg I."/>
            <person name="Brannstrom I.O."/>
            <person name="Guillou S."/>
            <person name="Cros-Aarteil S."/>
            <person name="Calhoun S."/>
            <person name="Haridas S."/>
            <person name="Kuo A."/>
            <person name="Mondo S."/>
            <person name="Pangilinan J."/>
            <person name="Riley R."/>
            <person name="Labutti K."/>
            <person name="Andreopoulos B."/>
            <person name="Lipzen A."/>
            <person name="Chen C."/>
            <person name="Yanf M."/>
            <person name="Daum C."/>
            <person name="Ng V."/>
            <person name="Clum A."/>
            <person name="Ohm R."/>
            <person name="Martin F."/>
            <person name="Silar P."/>
            <person name="Natvig D."/>
            <person name="Lalanne C."/>
            <person name="Gautier V."/>
            <person name="Ament-Velasquez S.L."/>
            <person name="Kruys A."/>
            <person name="Hutchinson M.I."/>
            <person name="Powell A.J."/>
            <person name="Barry K."/>
            <person name="Miller A.N."/>
            <person name="Grigoriev I.V."/>
            <person name="Debuchy R."/>
            <person name="Gladieux P."/>
            <person name="Thoren M.H."/>
            <person name="Johannesson H."/>
        </authorList>
    </citation>
    <scope>NUCLEOTIDE SEQUENCE</scope>
    <source>
        <strain evidence="2">CBS 538.74</strain>
    </source>
</reference>